<dbReference type="GO" id="GO:0045547">
    <property type="term" value="F:ditrans,polycis-polyprenyl diphosphate synthase [(2E,6E)-farnesyl diphosphate specific] activity"/>
    <property type="evidence" value="ECO:0007669"/>
    <property type="project" value="TreeGrafter"/>
</dbReference>
<keyword evidence="1 2" id="KW-0808">Transferase</keyword>
<dbReference type="EC" id="2.5.1.-" evidence="2"/>
<name>T1A4W9_9ZZZZ</name>
<dbReference type="Gene3D" id="3.40.1180.10">
    <property type="entry name" value="Decaprenyl diphosphate synthase-like"/>
    <property type="match status" value="1"/>
</dbReference>
<dbReference type="EMBL" id="AUZX01013307">
    <property type="protein sequence ID" value="EQD35929.1"/>
    <property type="molecule type" value="Genomic_DNA"/>
</dbReference>
<dbReference type="InterPro" id="IPR001441">
    <property type="entry name" value="UPP_synth-like"/>
</dbReference>
<evidence type="ECO:0000256" key="1">
    <source>
        <dbReference type="ARBA" id="ARBA00022679"/>
    </source>
</evidence>
<accession>T1A4W9</accession>
<dbReference type="SUPFAM" id="SSF64005">
    <property type="entry name" value="Undecaprenyl diphosphate synthase"/>
    <property type="match status" value="1"/>
</dbReference>
<dbReference type="InterPro" id="IPR036424">
    <property type="entry name" value="UPP_synth-like_sf"/>
</dbReference>
<dbReference type="Pfam" id="PF01255">
    <property type="entry name" value="Prenyltransf"/>
    <property type="match status" value="1"/>
</dbReference>
<evidence type="ECO:0000313" key="2">
    <source>
        <dbReference type="EMBL" id="EQD35929.1"/>
    </source>
</evidence>
<sequence>MSRTANPATLPRHIAITMDGNGRWAAERGLARPAGHKAGLEPVRLCVRECARLGVEALTLFAFSSENWSRPAEEVASLMG</sequence>
<reference evidence="2" key="1">
    <citation type="submission" date="2013-08" db="EMBL/GenBank/DDBJ databases">
        <authorList>
            <person name="Mendez C."/>
            <person name="Richter M."/>
            <person name="Ferrer M."/>
            <person name="Sanchez J."/>
        </authorList>
    </citation>
    <scope>NUCLEOTIDE SEQUENCE</scope>
</reference>
<organism evidence="2">
    <name type="scientific">mine drainage metagenome</name>
    <dbReference type="NCBI Taxonomy" id="410659"/>
    <lineage>
        <taxon>unclassified sequences</taxon>
        <taxon>metagenomes</taxon>
        <taxon>ecological metagenomes</taxon>
    </lineage>
</organism>
<dbReference type="PANTHER" id="PTHR10291:SF0">
    <property type="entry name" value="DEHYDRODOLICHYL DIPHOSPHATE SYNTHASE 2"/>
    <property type="match status" value="1"/>
</dbReference>
<dbReference type="AlphaFoldDB" id="T1A4W9"/>
<dbReference type="PANTHER" id="PTHR10291">
    <property type="entry name" value="DEHYDRODOLICHYL DIPHOSPHATE SYNTHASE FAMILY MEMBER"/>
    <property type="match status" value="1"/>
</dbReference>
<protein>
    <submittedName>
        <fullName evidence="2">Di-trans-poly-cis-decaprenylcistransferase-like protein</fullName>
        <ecNumber evidence="2">2.5.1.-</ecNumber>
    </submittedName>
</protein>
<proteinExistence type="predicted"/>
<reference evidence="2" key="2">
    <citation type="journal article" date="2014" name="ISME J.">
        <title>Microbial stratification in low pH oxic and suboxic macroscopic growths along an acid mine drainage.</title>
        <authorList>
            <person name="Mendez-Garcia C."/>
            <person name="Mesa V."/>
            <person name="Sprenger R.R."/>
            <person name="Richter M."/>
            <person name="Diez M.S."/>
            <person name="Solano J."/>
            <person name="Bargiela R."/>
            <person name="Golyshina O.V."/>
            <person name="Manteca A."/>
            <person name="Ramos J.L."/>
            <person name="Gallego J.R."/>
            <person name="Llorente I."/>
            <person name="Martins Dos Santos V.A."/>
            <person name="Jensen O.N."/>
            <person name="Pelaez A.I."/>
            <person name="Sanchez J."/>
            <person name="Ferrer M."/>
        </authorList>
    </citation>
    <scope>NUCLEOTIDE SEQUENCE</scope>
</reference>
<dbReference type="GO" id="GO:0016094">
    <property type="term" value="P:polyprenol biosynthetic process"/>
    <property type="evidence" value="ECO:0007669"/>
    <property type="project" value="TreeGrafter"/>
</dbReference>
<gene>
    <name evidence="2" type="ORF">B1A_18060</name>
</gene>
<feature type="non-terminal residue" evidence="2">
    <location>
        <position position="80"/>
    </location>
</feature>
<comment type="caution">
    <text evidence="2">The sequence shown here is derived from an EMBL/GenBank/DDBJ whole genome shotgun (WGS) entry which is preliminary data.</text>
</comment>